<dbReference type="AlphaFoldDB" id="A0A822Z676"/>
<reference evidence="2 3" key="1">
    <citation type="journal article" date="2020" name="Mol. Biol. Evol.">
        <title>Distinct Expression and Methylation Patterns for Genes with Different Fates following a Single Whole-Genome Duplication in Flowering Plants.</title>
        <authorList>
            <person name="Shi T."/>
            <person name="Rahmani R.S."/>
            <person name="Gugger P.F."/>
            <person name="Wang M."/>
            <person name="Li H."/>
            <person name="Zhang Y."/>
            <person name="Li Z."/>
            <person name="Wang Q."/>
            <person name="Van de Peer Y."/>
            <person name="Marchal K."/>
            <person name="Chen J."/>
        </authorList>
    </citation>
    <scope>NUCLEOTIDE SEQUENCE [LARGE SCALE GENOMIC DNA]</scope>
    <source>
        <tissue evidence="2">Leaf</tissue>
    </source>
</reference>
<dbReference type="EMBL" id="DUZY01000004">
    <property type="protein sequence ID" value="DAD38476.1"/>
    <property type="molecule type" value="Genomic_DNA"/>
</dbReference>
<gene>
    <name evidence="2" type="ORF">HUJ06_009117</name>
</gene>
<evidence type="ECO:0000256" key="1">
    <source>
        <dbReference type="SAM" id="MobiDB-lite"/>
    </source>
</evidence>
<sequence>MQTEIRVKVERGKNKQEKDIRIEARPSKGARMEWRPTGAVSKFGELSSTNNKEKPHLVEVSSTHEAISIVINQDLITTEIRQAIEDALQETFGTPSPYAKCKDDLTPTMVKESDVWKKRVSEAIERVDEQSTNEEEGSFVEIEDTNEYETPIREEEHQTVVEETPASRMEVRQNIEPDELVVRPKSVRKPTDCGGEIPTNSPTF</sequence>
<keyword evidence="3" id="KW-1185">Reference proteome</keyword>
<proteinExistence type="predicted"/>
<feature type="compositionally biased region" description="Basic and acidic residues" evidence="1">
    <location>
        <begin position="150"/>
        <end position="160"/>
    </location>
</feature>
<feature type="compositionally biased region" description="Acidic residues" evidence="1">
    <location>
        <begin position="131"/>
        <end position="147"/>
    </location>
</feature>
<comment type="caution">
    <text evidence="2">The sequence shown here is derived from an EMBL/GenBank/DDBJ whole genome shotgun (WGS) entry which is preliminary data.</text>
</comment>
<accession>A0A822Z676</accession>
<evidence type="ECO:0000313" key="2">
    <source>
        <dbReference type="EMBL" id="DAD38476.1"/>
    </source>
</evidence>
<protein>
    <submittedName>
        <fullName evidence="2">Uncharacterized protein</fullName>
    </submittedName>
</protein>
<feature type="region of interest" description="Disordered" evidence="1">
    <location>
        <begin position="127"/>
        <end position="204"/>
    </location>
</feature>
<dbReference type="Proteomes" id="UP000607653">
    <property type="component" value="Unassembled WGS sequence"/>
</dbReference>
<name>A0A822Z676_NELNU</name>
<evidence type="ECO:0000313" key="3">
    <source>
        <dbReference type="Proteomes" id="UP000607653"/>
    </source>
</evidence>
<organism evidence="2 3">
    <name type="scientific">Nelumbo nucifera</name>
    <name type="common">Sacred lotus</name>
    <dbReference type="NCBI Taxonomy" id="4432"/>
    <lineage>
        <taxon>Eukaryota</taxon>
        <taxon>Viridiplantae</taxon>
        <taxon>Streptophyta</taxon>
        <taxon>Embryophyta</taxon>
        <taxon>Tracheophyta</taxon>
        <taxon>Spermatophyta</taxon>
        <taxon>Magnoliopsida</taxon>
        <taxon>Proteales</taxon>
        <taxon>Nelumbonaceae</taxon>
        <taxon>Nelumbo</taxon>
    </lineage>
</organism>